<evidence type="ECO:0000313" key="2">
    <source>
        <dbReference type="Proteomes" id="UP000323732"/>
    </source>
</evidence>
<dbReference type="AlphaFoldDB" id="A0A5D4SAK2"/>
<name>A0A5D4SAK2_9BACI</name>
<comment type="caution">
    <text evidence="1">The sequence shown here is derived from an EMBL/GenBank/DDBJ whole genome shotgun (WGS) entry which is preliminary data.</text>
</comment>
<gene>
    <name evidence="1" type="ORF">FZD47_20765</name>
</gene>
<reference evidence="1 2" key="1">
    <citation type="submission" date="2019-08" db="EMBL/GenBank/DDBJ databases">
        <title>Bacillus genomes from the desert of Cuatro Cienegas, Coahuila.</title>
        <authorList>
            <person name="Olmedo-Alvarez G."/>
        </authorList>
    </citation>
    <scope>NUCLEOTIDE SEQUENCE [LARGE SCALE GENOMIC DNA]</scope>
    <source>
        <strain evidence="1 2">CH37_1T</strain>
    </source>
</reference>
<organism evidence="1 2">
    <name type="scientific">Bacillus infantis</name>
    <dbReference type="NCBI Taxonomy" id="324767"/>
    <lineage>
        <taxon>Bacteria</taxon>
        <taxon>Bacillati</taxon>
        <taxon>Bacillota</taxon>
        <taxon>Bacilli</taxon>
        <taxon>Bacillales</taxon>
        <taxon>Bacillaceae</taxon>
        <taxon>Bacillus</taxon>
    </lineage>
</organism>
<sequence>MKKLLSVEPFQDYWIDCINNNLLSVLLSHNSPITKKALLSSGNFYLKDFKAGYSQKKQFEETGKHLGLDFHSKLDILPWFVKESLPLTKKDIHKTIYEYLMKDYYLFVPVDRFYFPECFDFEKKHSEHRVFVYGMDVQNEKYYILDDYRQQLYLEKYEISFADFERSILSKSHEYDSITCVKYREGSSEEFDQDEVNLLVSNLKTFLSENKVEPRESYNYHYGISCIERFANEYLIGYFTNLKDTELFQHHLYKIMEHHKKNILLIDYLHKKKVLTDSDFTELTEIYSQLKNQWEVLKNSASILFQRMLSSVNNLDRFSNKIKKVQDKFITLADLERKTTLRFIEVLTR</sequence>
<accession>A0A5D4SAK2</accession>
<evidence type="ECO:0000313" key="1">
    <source>
        <dbReference type="EMBL" id="TYS60643.1"/>
    </source>
</evidence>
<dbReference type="Proteomes" id="UP000323732">
    <property type="component" value="Unassembled WGS sequence"/>
</dbReference>
<protein>
    <submittedName>
        <fullName evidence="1">Erythromycin esterase family protein</fullName>
    </submittedName>
</protein>
<proteinExistence type="predicted"/>
<dbReference type="RefSeq" id="WP_148950790.1">
    <property type="nucleotide sequence ID" value="NZ_VTES01000006.1"/>
</dbReference>
<dbReference type="EMBL" id="VTES01000006">
    <property type="protein sequence ID" value="TYS60643.1"/>
    <property type="molecule type" value="Genomic_DNA"/>
</dbReference>